<keyword evidence="8 13" id="KW-0406">Ion transport</keyword>
<keyword evidence="7" id="KW-0915">Sodium</keyword>
<evidence type="ECO:0000256" key="9">
    <source>
        <dbReference type="ARBA" id="ARBA00023136"/>
    </source>
</evidence>
<keyword evidence="9 15" id="KW-0472">Membrane</keyword>
<evidence type="ECO:0000256" key="13">
    <source>
        <dbReference type="RuleBase" id="RU000679"/>
    </source>
</evidence>
<dbReference type="Proteomes" id="UP000582659">
    <property type="component" value="Unassembled WGS sequence"/>
</dbReference>
<evidence type="ECO:0000256" key="7">
    <source>
        <dbReference type="ARBA" id="ARBA00023053"/>
    </source>
</evidence>
<feature type="compositionally biased region" description="Low complexity" evidence="14">
    <location>
        <begin position="116"/>
        <end position="144"/>
    </location>
</feature>
<accession>A0A1I7SEI4</accession>
<dbReference type="eggNOG" id="KOG4294">
    <property type="taxonomic scope" value="Eukaryota"/>
</dbReference>
<keyword evidence="5 13" id="KW-0812">Transmembrane</keyword>
<protein>
    <submittedName>
        <fullName evidence="16">(pine wood nematode) hypothetical protein</fullName>
    </submittedName>
</protein>
<keyword evidence="3 13" id="KW-0813">Transport</keyword>
<reference evidence="16" key="2">
    <citation type="submission" date="2020-09" db="EMBL/GenBank/DDBJ databases">
        <authorList>
            <person name="Kikuchi T."/>
        </authorList>
    </citation>
    <scope>NUCLEOTIDE SEQUENCE</scope>
    <source>
        <strain evidence="16">Ka4C1</strain>
    </source>
</reference>
<keyword evidence="10" id="KW-0325">Glycoprotein</keyword>
<evidence type="ECO:0000256" key="12">
    <source>
        <dbReference type="ARBA" id="ARBA00023303"/>
    </source>
</evidence>
<dbReference type="AlphaFoldDB" id="A0A1I7SEI4"/>
<keyword evidence="12 13" id="KW-0407">Ion channel</keyword>
<dbReference type="PRINTS" id="PR01078">
    <property type="entry name" value="AMINACHANNEL"/>
</dbReference>
<organism evidence="17 19">
    <name type="scientific">Bursaphelenchus xylophilus</name>
    <name type="common">Pinewood nematode worm</name>
    <name type="synonym">Aphelenchoides xylophilus</name>
    <dbReference type="NCBI Taxonomy" id="6326"/>
    <lineage>
        <taxon>Eukaryota</taxon>
        <taxon>Metazoa</taxon>
        <taxon>Ecdysozoa</taxon>
        <taxon>Nematoda</taxon>
        <taxon>Chromadorea</taxon>
        <taxon>Rhabditida</taxon>
        <taxon>Tylenchina</taxon>
        <taxon>Tylenchomorpha</taxon>
        <taxon>Aphelenchoidea</taxon>
        <taxon>Aphelenchoididae</taxon>
        <taxon>Bursaphelenchus</taxon>
    </lineage>
</organism>
<evidence type="ECO:0000256" key="8">
    <source>
        <dbReference type="ARBA" id="ARBA00023065"/>
    </source>
</evidence>
<evidence type="ECO:0000256" key="15">
    <source>
        <dbReference type="SAM" id="Phobius"/>
    </source>
</evidence>
<evidence type="ECO:0000256" key="11">
    <source>
        <dbReference type="ARBA" id="ARBA00023201"/>
    </source>
</evidence>
<evidence type="ECO:0000313" key="16">
    <source>
        <dbReference type="EMBL" id="CAD5224671.1"/>
    </source>
</evidence>
<evidence type="ECO:0000256" key="3">
    <source>
        <dbReference type="ARBA" id="ARBA00022448"/>
    </source>
</evidence>
<keyword evidence="4 13" id="KW-0894">Sodium channel</keyword>
<keyword evidence="18" id="KW-1185">Reference proteome</keyword>
<reference evidence="19" key="1">
    <citation type="submission" date="2016-11" db="UniProtKB">
        <authorList>
            <consortium name="WormBaseParasite"/>
        </authorList>
    </citation>
    <scope>IDENTIFICATION</scope>
</reference>
<dbReference type="GO" id="GO:0016020">
    <property type="term" value="C:membrane"/>
    <property type="evidence" value="ECO:0007669"/>
    <property type="project" value="UniProtKB-SubCell"/>
</dbReference>
<evidence type="ECO:0000256" key="2">
    <source>
        <dbReference type="ARBA" id="ARBA00007193"/>
    </source>
</evidence>
<evidence type="ECO:0000256" key="4">
    <source>
        <dbReference type="ARBA" id="ARBA00022461"/>
    </source>
</evidence>
<dbReference type="EMBL" id="CAJFDI010000004">
    <property type="protein sequence ID" value="CAD5224671.1"/>
    <property type="molecule type" value="Genomic_DNA"/>
</dbReference>
<comment type="similarity">
    <text evidence="2 13">Belongs to the amiloride-sensitive sodium channel (TC 1.A.6) family.</text>
</comment>
<evidence type="ECO:0000256" key="1">
    <source>
        <dbReference type="ARBA" id="ARBA00004141"/>
    </source>
</evidence>
<dbReference type="InterPro" id="IPR001873">
    <property type="entry name" value="ENaC"/>
</dbReference>
<evidence type="ECO:0000256" key="5">
    <source>
        <dbReference type="ARBA" id="ARBA00022692"/>
    </source>
</evidence>
<keyword evidence="6 15" id="KW-1133">Transmembrane helix</keyword>
<evidence type="ECO:0000313" key="17">
    <source>
        <dbReference type="Proteomes" id="UP000095284"/>
    </source>
</evidence>
<evidence type="ECO:0000313" key="18">
    <source>
        <dbReference type="Proteomes" id="UP000659654"/>
    </source>
</evidence>
<dbReference type="eggNOG" id="KOG4297">
    <property type="taxonomic scope" value="Eukaryota"/>
</dbReference>
<feature type="transmembrane region" description="Helical" evidence="15">
    <location>
        <begin position="34"/>
        <end position="58"/>
    </location>
</feature>
<dbReference type="Pfam" id="PF00858">
    <property type="entry name" value="ASC"/>
    <property type="match status" value="1"/>
</dbReference>
<dbReference type="GO" id="GO:0005272">
    <property type="term" value="F:sodium channel activity"/>
    <property type="evidence" value="ECO:0007669"/>
    <property type="project" value="UniProtKB-KW"/>
</dbReference>
<dbReference type="WBParaSite" id="BXY_1144300.1">
    <property type="protein sequence ID" value="BXY_1144300.1"/>
    <property type="gene ID" value="BXY_1144300"/>
</dbReference>
<feature type="region of interest" description="Disordered" evidence="14">
    <location>
        <begin position="116"/>
        <end position="166"/>
    </location>
</feature>
<name>A0A1I7SEI4_BURXY</name>
<dbReference type="OrthoDB" id="6021021at2759"/>
<dbReference type="Proteomes" id="UP000095284">
    <property type="component" value="Unplaced"/>
</dbReference>
<dbReference type="EMBL" id="CAJFCV020000004">
    <property type="protein sequence ID" value="CAG9113522.1"/>
    <property type="molecule type" value="Genomic_DNA"/>
</dbReference>
<evidence type="ECO:0000256" key="14">
    <source>
        <dbReference type="SAM" id="MobiDB-lite"/>
    </source>
</evidence>
<comment type="subcellular location">
    <subcellularLocation>
        <location evidence="1">Membrane</location>
        <topology evidence="1">Multi-pass membrane protein</topology>
    </subcellularLocation>
</comment>
<gene>
    <name evidence="16" type="ORF">BXYJ_LOCUS8160</name>
</gene>
<dbReference type="Proteomes" id="UP000659654">
    <property type="component" value="Unassembled WGS sequence"/>
</dbReference>
<sequence>MGIVIFSKNWIYWTGSFVAISHAAGTKKNYWRAFWILIGLVMIGLFLYQSVLLIIQYLQYGKNTNIQLYTTNNMPFPAVTFCNLNPFKRSEASKVPSLDLLLRAYDYINDKKMALSNSNTSSTSGTTTAASNNNNSYMSSTSGTASTPLNRDKRQAPPAPPEFDETTTVAASLTTTDWSSDCPTKTKTAQDGSTMTIHNCTDSAKIDVDCGNGSTRTISIMNTLTSTYLDLFDTMYSSCAKSLICGSANSVCKFKRKALGILKQIGNCMVNATSGYPISDPNEADPIDPITNYVTNKCKYNTGNNCNFYYQKSTETGDNFWYRICNKHPGYTTVMQVPACSKDDKDYQVKVSYSKCNNTDYIANMNTNISDAYYNYYCKDVCDYTCPFTNDDEDCGDMHYYDTLCELSTCPSTTPYESTELTTEISTTEHSTSTEVTSTTEETTTTHVTTTTEITTTTLATTTTVETTTTEYHYSYFNNNSIVNEHNDFYNFYYYYYYYCYYYYYYYYYSKHVNKNNSYFYVYHDHNYNYYNYKHYYYFFNNYNHNYYFYFFNNILNDSNHD</sequence>
<evidence type="ECO:0000313" key="19">
    <source>
        <dbReference type="WBParaSite" id="BXY_1144300.1"/>
    </source>
</evidence>
<keyword evidence="11 13" id="KW-0739">Sodium transport</keyword>
<evidence type="ECO:0000256" key="6">
    <source>
        <dbReference type="ARBA" id="ARBA00022989"/>
    </source>
</evidence>
<proteinExistence type="inferred from homology"/>
<evidence type="ECO:0000256" key="10">
    <source>
        <dbReference type="ARBA" id="ARBA00023180"/>
    </source>
</evidence>